<evidence type="ECO:0000259" key="10">
    <source>
        <dbReference type="Pfam" id="PF01431"/>
    </source>
</evidence>
<keyword evidence="6" id="KW-0378">Hydrolase</keyword>
<reference evidence="12" key="2">
    <citation type="submission" date="2021-04" db="EMBL/GenBank/DDBJ databases">
        <title>Genome-wide patterns of bracovirus chromosomal integration into multiple host tissues during parasitism.</title>
        <authorList>
            <person name="Chebbi M.A.C."/>
        </authorList>
    </citation>
    <scope>NUCLEOTIDE SEQUENCE</scope>
    <source>
        <tissue evidence="12">Whole body</tissue>
    </source>
</reference>
<comment type="subcellular location">
    <subcellularLocation>
        <location evidence="2">Cell membrane</location>
        <topology evidence="2">Single-pass type II membrane protein</topology>
    </subcellularLocation>
</comment>
<dbReference type="PANTHER" id="PTHR11733:SF133">
    <property type="entry name" value="PHOSPHATE-REGULATING NEUTRAL ENDOPEPTIDASE PHEX"/>
    <property type="match status" value="1"/>
</dbReference>
<evidence type="ECO:0000256" key="4">
    <source>
        <dbReference type="ARBA" id="ARBA00022670"/>
    </source>
</evidence>
<dbReference type="OrthoDB" id="6475849at2759"/>
<keyword evidence="4" id="KW-0645">Protease</keyword>
<evidence type="ECO:0000256" key="8">
    <source>
        <dbReference type="ARBA" id="ARBA00023049"/>
    </source>
</evidence>
<dbReference type="GO" id="GO:0005886">
    <property type="term" value="C:plasma membrane"/>
    <property type="evidence" value="ECO:0007669"/>
    <property type="project" value="UniProtKB-SubCell"/>
</dbReference>
<accession>A0A8J5QK27</accession>
<evidence type="ECO:0000313" key="12">
    <source>
        <dbReference type="EMBL" id="KAG8034948.1"/>
    </source>
</evidence>
<dbReference type="GO" id="GO:0004222">
    <property type="term" value="F:metalloendopeptidase activity"/>
    <property type="evidence" value="ECO:0007669"/>
    <property type="project" value="InterPro"/>
</dbReference>
<sequence length="800" mass="91922">MQLIDNSQQTINRVSSGKPTVQTVASHGILTSSLFLAEYNRDLQLVEAVESTTNLVPVKSRDSYFRRKKTSNRSGFILFAFSLLVIGLMAGLLAIGVLYLHVKRSLMLCDSEECIRTAASFKESMDTTIDPCEDFYQYTCGRWSENHPTSQPDKLNSWFHEKTHKIKWKLRDLLNSNLTGKVPWAVKQAKVLYNSCLDNADALDTLGLSPMLSLLEDLGLSRVPPAMGQKSEDFVKVAARARRILGEEIFIGFDVIPDPRNGSRNIILLDVPSSLSPLPLNEVIKNRLKSVKADKAKRSENSGSAEQRSSNEKSYAIAVIKELMANGTQNSCDEDKISEELDTVVKDVVDSIFELDDLLRFMYGVEDNNTLSEEDIKDENYMWVDDLQVITDEFIKSENKSLEPKKIWRVYLEELFKDIDDLDLDNKDKILVVNIDYFNELAFLLSSIEEEMIETIVWWIVVDLVVPYSSRNLRNIWYDYIDKLLDVEVFYDQPSLHCAGVVNDMMGMAVSWLFVDRGFHNITAPNVIEMLEHIRAAFRDIVMRSRWIDNKTRLGILEKSSRMAYVIGYPEWLFREHDLNKYYEGIELKKEQYLKNILSITHVMTDTDLKSLHAKNHTHEHQALNYGAIGAILGHELTHGFDNDGRHYDSQGNLRMSWSNETVFEYSSKTDCFVKHYEGYYEKDIDEYVDGVLTLNENIADNGGLHEAVLAYRRWKAHHGQEPYLPGFTYLSHEQLLFLGFAHLWCEDYSPKSLKWMLRDSHSPGHVRLKAVLTNSKEFSDAWKCPVGSPMNPLEKCRVW</sequence>
<dbReference type="CDD" id="cd08662">
    <property type="entry name" value="M13"/>
    <property type="match status" value="1"/>
</dbReference>
<dbReference type="GO" id="GO:0016485">
    <property type="term" value="P:protein processing"/>
    <property type="evidence" value="ECO:0007669"/>
    <property type="project" value="TreeGrafter"/>
</dbReference>
<dbReference type="Proteomes" id="UP000729913">
    <property type="component" value="Unassembled WGS sequence"/>
</dbReference>
<protein>
    <submittedName>
        <fullName evidence="12">Uncharacterized protein</fullName>
    </submittedName>
</protein>
<gene>
    <name evidence="12" type="ORF">G9C98_008024</name>
</gene>
<feature type="domain" description="Peptidase M13 C-terminal" evidence="10">
    <location>
        <begin position="620"/>
        <end position="799"/>
    </location>
</feature>
<dbReference type="Pfam" id="PF05649">
    <property type="entry name" value="Peptidase_M13_N"/>
    <property type="match status" value="1"/>
</dbReference>
<evidence type="ECO:0000256" key="2">
    <source>
        <dbReference type="ARBA" id="ARBA00004401"/>
    </source>
</evidence>
<keyword evidence="8" id="KW-0482">Metalloprotease</keyword>
<comment type="caution">
    <text evidence="12">The sequence shown here is derived from an EMBL/GenBank/DDBJ whole genome shotgun (WGS) entry which is preliminary data.</text>
</comment>
<reference evidence="12" key="1">
    <citation type="submission" date="2020-03" db="EMBL/GenBank/DDBJ databases">
        <authorList>
            <person name="Chebbi M.A."/>
            <person name="Drezen J.M."/>
        </authorList>
    </citation>
    <scope>NUCLEOTIDE SEQUENCE</scope>
    <source>
        <tissue evidence="12">Whole body</tissue>
    </source>
</reference>
<evidence type="ECO:0000259" key="11">
    <source>
        <dbReference type="Pfam" id="PF05649"/>
    </source>
</evidence>
<evidence type="ECO:0000256" key="7">
    <source>
        <dbReference type="ARBA" id="ARBA00022833"/>
    </source>
</evidence>
<evidence type="ECO:0000256" key="3">
    <source>
        <dbReference type="ARBA" id="ARBA00007357"/>
    </source>
</evidence>
<organism evidence="12 13">
    <name type="scientific">Cotesia typhae</name>
    <dbReference type="NCBI Taxonomy" id="2053667"/>
    <lineage>
        <taxon>Eukaryota</taxon>
        <taxon>Metazoa</taxon>
        <taxon>Ecdysozoa</taxon>
        <taxon>Arthropoda</taxon>
        <taxon>Hexapoda</taxon>
        <taxon>Insecta</taxon>
        <taxon>Pterygota</taxon>
        <taxon>Neoptera</taxon>
        <taxon>Endopterygota</taxon>
        <taxon>Hymenoptera</taxon>
        <taxon>Apocrita</taxon>
        <taxon>Ichneumonoidea</taxon>
        <taxon>Braconidae</taxon>
        <taxon>Microgastrinae</taxon>
        <taxon>Cotesia</taxon>
    </lineage>
</organism>
<evidence type="ECO:0000256" key="1">
    <source>
        <dbReference type="ARBA" id="ARBA00001947"/>
    </source>
</evidence>
<keyword evidence="7" id="KW-0862">Zinc</keyword>
<keyword evidence="5" id="KW-0479">Metal-binding</keyword>
<dbReference type="InterPro" id="IPR008753">
    <property type="entry name" value="Peptidase_M13_N"/>
</dbReference>
<comment type="similarity">
    <text evidence="3">Belongs to the peptidase M13 family.</text>
</comment>
<keyword evidence="9" id="KW-0472">Membrane</keyword>
<dbReference type="GO" id="GO:0046872">
    <property type="term" value="F:metal ion binding"/>
    <property type="evidence" value="ECO:0007669"/>
    <property type="project" value="UniProtKB-KW"/>
</dbReference>
<keyword evidence="9" id="KW-0812">Transmembrane</keyword>
<feature type="transmembrane region" description="Helical" evidence="9">
    <location>
        <begin position="76"/>
        <end position="100"/>
    </location>
</feature>
<proteinExistence type="inferred from homology"/>
<comment type="cofactor">
    <cofactor evidence="1">
        <name>Zn(2+)</name>
        <dbReference type="ChEBI" id="CHEBI:29105"/>
    </cofactor>
</comment>
<dbReference type="PANTHER" id="PTHR11733">
    <property type="entry name" value="ZINC METALLOPROTEASE FAMILY M13 NEPRILYSIN-RELATED"/>
    <property type="match status" value="1"/>
</dbReference>
<evidence type="ECO:0000256" key="5">
    <source>
        <dbReference type="ARBA" id="ARBA00022723"/>
    </source>
</evidence>
<evidence type="ECO:0000256" key="9">
    <source>
        <dbReference type="SAM" id="Phobius"/>
    </source>
</evidence>
<dbReference type="AlphaFoldDB" id="A0A8J5QK27"/>
<dbReference type="PROSITE" id="PS51885">
    <property type="entry name" value="NEPRILYSIN"/>
    <property type="match status" value="1"/>
</dbReference>
<evidence type="ECO:0000313" key="13">
    <source>
        <dbReference type="Proteomes" id="UP000729913"/>
    </source>
</evidence>
<keyword evidence="13" id="KW-1185">Reference proteome</keyword>
<name>A0A8J5QK27_9HYME</name>
<dbReference type="Pfam" id="PF01431">
    <property type="entry name" value="Peptidase_M13"/>
    <property type="match status" value="1"/>
</dbReference>
<keyword evidence="9" id="KW-1133">Transmembrane helix</keyword>
<dbReference type="EMBL" id="JAAOIC020000067">
    <property type="protein sequence ID" value="KAG8034948.1"/>
    <property type="molecule type" value="Genomic_DNA"/>
</dbReference>
<dbReference type="InterPro" id="IPR000718">
    <property type="entry name" value="Peptidase_M13"/>
</dbReference>
<evidence type="ECO:0000256" key="6">
    <source>
        <dbReference type="ARBA" id="ARBA00022801"/>
    </source>
</evidence>
<dbReference type="InterPro" id="IPR018497">
    <property type="entry name" value="Peptidase_M13_C"/>
</dbReference>
<feature type="domain" description="Peptidase M13 N-terminal" evidence="11">
    <location>
        <begin position="131"/>
        <end position="570"/>
    </location>
</feature>